<evidence type="ECO:0000313" key="2">
    <source>
        <dbReference type="EMBL" id="CAH8388038.1"/>
    </source>
</evidence>
<feature type="compositionally biased region" description="Basic residues" evidence="1">
    <location>
        <begin position="53"/>
        <end position="62"/>
    </location>
</feature>
<feature type="region of interest" description="Disordered" evidence="1">
    <location>
        <begin position="1"/>
        <end position="99"/>
    </location>
</feature>
<name>A0ABC8LXD8_ERUVS</name>
<feature type="region of interest" description="Disordered" evidence="1">
    <location>
        <begin position="189"/>
        <end position="261"/>
    </location>
</feature>
<dbReference type="EMBL" id="CAKOAT010776265">
    <property type="protein sequence ID" value="CAH8388038.1"/>
    <property type="molecule type" value="Genomic_DNA"/>
</dbReference>
<accession>A0ABC8LXD8</accession>
<feature type="compositionally biased region" description="Polar residues" evidence="1">
    <location>
        <begin position="225"/>
        <end position="239"/>
    </location>
</feature>
<evidence type="ECO:0000313" key="3">
    <source>
        <dbReference type="Proteomes" id="UP001642260"/>
    </source>
</evidence>
<dbReference type="Proteomes" id="UP001642260">
    <property type="component" value="Unassembled WGS sequence"/>
</dbReference>
<protein>
    <submittedName>
        <fullName evidence="2">Uncharacterized protein</fullName>
    </submittedName>
</protein>
<feature type="compositionally biased region" description="Basic and acidic residues" evidence="1">
    <location>
        <begin position="22"/>
        <end position="34"/>
    </location>
</feature>
<gene>
    <name evidence="2" type="ORF">ERUC_LOCUS40521</name>
</gene>
<organism evidence="2 3">
    <name type="scientific">Eruca vesicaria subsp. sativa</name>
    <name type="common">Garden rocket</name>
    <name type="synonym">Eruca sativa</name>
    <dbReference type="NCBI Taxonomy" id="29727"/>
    <lineage>
        <taxon>Eukaryota</taxon>
        <taxon>Viridiplantae</taxon>
        <taxon>Streptophyta</taxon>
        <taxon>Embryophyta</taxon>
        <taxon>Tracheophyta</taxon>
        <taxon>Spermatophyta</taxon>
        <taxon>Magnoliopsida</taxon>
        <taxon>eudicotyledons</taxon>
        <taxon>Gunneridae</taxon>
        <taxon>Pentapetalae</taxon>
        <taxon>rosids</taxon>
        <taxon>malvids</taxon>
        <taxon>Brassicales</taxon>
        <taxon>Brassicaceae</taxon>
        <taxon>Brassiceae</taxon>
        <taxon>Eruca</taxon>
    </lineage>
</organism>
<feature type="compositionally biased region" description="Low complexity" evidence="1">
    <location>
        <begin position="8"/>
        <end position="20"/>
    </location>
</feature>
<comment type="caution">
    <text evidence="2">The sequence shown here is derived from an EMBL/GenBank/DDBJ whole genome shotgun (WGS) entry which is preliminary data.</text>
</comment>
<dbReference type="AlphaFoldDB" id="A0ABC8LXD8"/>
<proteinExistence type="predicted"/>
<reference evidence="2 3" key="1">
    <citation type="submission" date="2022-03" db="EMBL/GenBank/DDBJ databases">
        <authorList>
            <person name="Macdonald S."/>
            <person name="Ahmed S."/>
            <person name="Newling K."/>
        </authorList>
    </citation>
    <scope>NUCLEOTIDE SEQUENCE [LARGE SCALE GENOMIC DNA]</scope>
</reference>
<evidence type="ECO:0000256" key="1">
    <source>
        <dbReference type="SAM" id="MobiDB-lite"/>
    </source>
</evidence>
<keyword evidence="3" id="KW-1185">Reference proteome</keyword>
<sequence length="261" mass="28591">MRRHDRYNGSSNGRSRYSSGPYDRRSDRRSEQHWKFKANVTDGDLSSSAVQHTAKHQTHVSRQHNSIGGVVDHASVPESHVSLTTDEEDSSRKSTHTGIAPTNKRLASKIVTPTADESILKRYVTTRDKGVTKSLCFSQDVGQDLDGGDQMIGALNDMDNLDQGVDMMEVEHTDEVLNDDDLLGEELREAEETNTGSQPERTENREVKAGSTSVRSRHHGGGPRSLSSSVGDLQVNDQSPAPGKLEVLDSTLGKGHLGFET</sequence>